<dbReference type="InterPro" id="IPR042174">
    <property type="entry name" value="RecF_2"/>
</dbReference>
<dbReference type="InterPro" id="IPR018078">
    <property type="entry name" value="DNA-binding_RecF_CS"/>
</dbReference>
<keyword evidence="6 13" id="KW-0547">Nucleotide-binding</keyword>
<organism evidence="17 18">
    <name type="scientific">Nesterenkonia aurantiaca</name>
    <dbReference type="NCBI Taxonomy" id="1436010"/>
    <lineage>
        <taxon>Bacteria</taxon>
        <taxon>Bacillati</taxon>
        <taxon>Actinomycetota</taxon>
        <taxon>Actinomycetes</taxon>
        <taxon>Micrococcales</taxon>
        <taxon>Micrococcaceae</taxon>
        <taxon>Nesterenkonia</taxon>
    </lineage>
</organism>
<evidence type="ECO:0000256" key="4">
    <source>
        <dbReference type="ARBA" id="ARBA00022490"/>
    </source>
</evidence>
<dbReference type="InterPro" id="IPR003395">
    <property type="entry name" value="RecF/RecN/SMC_N"/>
</dbReference>
<evidence type="ECO:0000256" key="6">
    <source>
        <dbReference type="ARBA" id="ARBA00022741"/>
    </source>
</evidence>
<dbReference type="GO" id="GO:0006260">
    <property type="term" value="P:DNA replication"/>
    <property type="evidence" value="ECO:0007669"/>
    <property type="project" value="UniProtKB-UniRule"/>
</dbReference>
<keyword evidence="11 13" id="KW-0742">SOS response</keyword>
<evidence type="ECO:0000256" key="9">
    <source>
        <dbReference type="ARBA" id="ARBA00023125"/>
    </source>
</evidence>
<keyword evidence="8 13" id="KW-0067">ATP-binding</keyword>
<evidence type="ECO:0000256" key="7">
    <source>
        <dbReference type="ARBA" id="ARBA00022763"/>
    </source>
</evidence>
<protein>
    <recommendedName>
        <fullName evidence="3 13">DNA replication and repair protein RecF</fullName>
    </recommendedName>
</protein>
<feature type="binding site" evidence="13">
    <location>
        <begin position="30"/>
        <end position="37"/>
    </location>
    <ligand>
        <name>ATP</name>
        <dbReference type="ChEBI" id="CHEBI:30616"/>
    </ligand>
</feature>
<dbReference type="Gene3D" id="3.40.50.300">
    <property type="entry name" value="P-loop containing nucleotide triphosphate hydrolases"/>
    <property type="match status" value="1"/>
</dbReference>
<name>A0A4V3ECJ6_9MICC</name>
<evidence type="ECO:0000313" key="18">
    <source>
        <dbReference type="Proteomes" id="UP000294506"/>
    </source>
</evidence>
<evidence type="ECO:0000256" key="14">
    <source>
        <dbReference type="RuleBase" id="RU000578"/>
    </source>
</evidence>
<dbReference type="EMBL" id="SOAN01000002">
    <property type="protein sequence ID" value="TDS86742.1"/>
    <property type="molecule type" value="Genomic_DNA"/>
</dbReference>
<dbReference type="PANTHER" id="PTHR32182:SF0">
    <property type="entry name" value="DNA REPLICATION AND REPAIR PROTEIN RECF"/>
    <property type="match status" value="1"/>
</dbReference>
<evidence type="ECO:0000256" key="3">
    <source>
        <dbReference type="ARBA" id="ARBA00020170"/>
    </source>
</evidence>
<feature type="compositionally biased region" description="Acidic residues" evidence="15">
    <location>
        <begin position="256"/>
        <end position="267"/>
    </location>
</feature>
<evidence type="ECO:0000256" key="5">
    <source>
        <dbReference type="ARBA" id="ARBA00022705"/>
    </source>
</evidence>
<dbReference type="Proteomes" id="UP000294506">
    <property type="component" value="Unassembled WGS sequence"/>
</dbReference>
<reference evidence="17 18" key="1">
    <citation type="submission" date="2019-03" db="EMBL/GenBank/DDBJ databases">
        <title>Genomic Encyclopedia of Type Strains, Phase III (KMG-III): the genomes of soil and plant-associated and newly described type strains.</title>
        <authorList>
            <person name="Whitman W."/>
        </authorList>
    </citation>
    <scope>NUCLEOTIDE SEQUENCE [LARGE SCALE GENOMIC DNA]</scope>
    <source>
        <strain evidence="17 18">DSM 27373</strain>
    </source>
</reference>
<comment type="function">
    <text evidence="12 13 14">The RecF protein is involved in DNA metabolism; it is required for DNA replication and normal SOS inducibility. RecF binds preferentially to single-stranded, linear DNA. It also seems to bind ATP.</text>
</comment>
<comment type="caution">
    <text evidence="17">The sequence shown here is derived from an EMBL/GenBank/DDBJ whole genome shotgun (WGS) entry which is preliminary data.</text>
</comment>
<dbReference type="AlphaFoldDB" id="A0A4V3ECJ6"/>
<dbReference type="HAMAP" id="MF_00365">
    <property type="entry name" value="RecF"/>
    <property type="match status" value="1"/>
</dbReference>
<evidence type="ECO:0000256" key="8">
    <source>
        <dbReference type="ARBA" id="ARBA00022840"/>
    </source>
</evidence>
<accession>A0A4V3ECJ6</accession>
<dbReference type="InterPro" id="IPR027417">
    <property type="entry name" value="P-loop_NTPase"/>
</dbReference>
<proteinExistence type="inferred from homology"/>
<dbReference type="InterPro" id="IPR001238">
    <property type="entry name" value="DNA-binding_RecF"/>
</dbReference>
<keyword evidence="18" id="KW-1185">Reference proteome</keyword>
<evidence type="ECO:0000256" key="11">
    <source>
        <dbReference type="ARBA" id="ARBA00023236"/>
    </source>
</evidence>
<dbReference type="RefSeq" id="WP_036475728.1">
    <property type="nucleotide sequence ID" value="NZ_SOAN01000002.1"/>
</dbReference>
<evidence type="ECO:0000256" key="10">
    <source>
        <dbReference type="ARBA" id="ARBA00023204"/>
    </source>
</evidence>
<gene>
    <name evidence="13" type="primary">recF</name>
    <name evidence="17" type="ORF">EV640_10237</name>
</gene>
<dbReference type="GO" id="GO:0009432">
    <property type="term" value="P:SOS response"/>
    <property type="evidence" value="ECO:0007669"/>
    <property type="project" value="UniProtKB-UniRule"/>
</dbReference>
<keyword evidence="4 13" id="KW-0963">Cytoplasm</keyword>
<dbReference type="GO" id="GO:0005737">
    <property type="term" value="C:cytoplasm"/>
    <property type="evidence" value="ECO:0007669"/>
    <property type="project" value="UniProtKB-SubCell"/>
</dbReference>
<dbReference type="PROSITE" id="PS00618">
    <property type="entry name" value="RECF_2"/>
    <property type="match status" value="1"/>
</dbReference>
<comment type="similarity">
    <text evidence="2 13 14">Belongs to the RecF family.</text>
</comment>
<comment type="subcellular location">
    <subcellularLocation>
        <location evidence="1 13 14">Cytoplasm</location>
    </subcellularLocation>
</comment>
<keyword evidence="9 13" id="KW-0238">DNA-binding</keyword>
<keyword evidence="10 13" id="KW-0234">DNA repair</keyword>
<keyword evidence="7 13" id="KW-0227">DNA damage</keyword>
<dbReference type="PANTHER" id="PTHR32182">
    <property type="entry name" value="DNA REPLICATION AND REPAIR PROTEIN RECF"/>
    <property type="match status" value="1"/>
</dbReference>
<dbReference type="GO" id="GO:0006302">
    <property type="term" value="P:double-strand break repair"/>
    <property type="evidence" value="ECO:0007669"/>
    <property type="project" value="TreeGrafter"/>
</dbReference>
<evidence type="ECO:0000256" key="15">
    <source>
        <dbReference type="SAM" id="MobiDB-lite"/>
    </source>
</evidence>
<dbReference type="GO" id="GO:0003697">
    <property type="term" value="F:single-stranded DNA binding"/>
    <property type="evidence" value="ECO:0007669"/>
    <property type="project" value="UniProtKB-UniRule"/>
</dbReference>
<evidence type="ECO:0000259" key="16">
    <source>
        <dbReference type="Pfam" id="PF02463"/>
    </source>
</evidence>
<dbReference type="GO" id="GO:0005524">
    <property type="term" value="F:ATP binding"/>
    <property type="evidence" value="ECO:0007669"/>
    <property type="project" value="UniProtKB-UniRule"/>
</dbReference>
<dbReference type="NCBIfam" id="TIGR00611">
    <property type="entry name" value="recf"/>
    <property type="match status" value="1"/>
</dbReference>
<evidence type="ECO:0000256" key="2">
    <source>
        <dbReference type="ARBA" id="ARBA00008016"/>
    </source>
</evidence>
<evidence type="ECO:0000256" key="1">
    <source>
        <dbReference type="ARBA" id="ARBA00004496"/>
    </source>
</evidence>
<feature type="domain" description="RecF/RecN/SMC N-terminal" evidence="16">
    <location>
        <begin position="3"/>
        <end position="406"/>
    </location>
</feature>
<evidence type="ECO:0000313" key="17">
    <source>
        <dbReference type="EMBL" id="TDS86742.1"/>
    </source>
</evidence>
<feature type="region of interest" description="Disordered" evidence="15">
    <location>
        <begin position="234"/>
        <end position="288"/>
    </location>
</feature>
<keyword evidence="5 13" id="KW-0235">DNA replication</keyword>
<feature type="compositionally biased region" description="Basic and acidic residues" evidence="15">
    <location>
        <begin position="240"/>
        <end position="255"/>
    </location>
</feature>
<evidence type="ECO:0000256" key="13">
    <source>
        <dbReference type="HAMAP-Rule" id="MF_00365"/>
    </source>
</evidence>
<dbReference type="SUPFAM" id="SSF52540">
    <property type="entry name" value="P-loop containing nucleoside triphosphate hydrolases"/>
    <property type="match status" value="1"/>
</dbReference>
<sequence length="434" mass="47765">MRLSQLTLTDFRSYAQAQLELQPGPNVLLGFNGVGKTNIAEAIGYLSTLSSHRVSQDGPLVRHGQKQAFIRAEAHRGSRQARLEVEINPGRSNRARINRGNPVRATDVLGILRTVLFAPEDLDLIKGSPTVRRRLLDDLAVQLRPALGRVRLDYEKVLKQRNALLKSLRHESFTATHESTLAVWDHQLAEAGSHLLKARLEMLTALRPHTATAYEQLSGSIRTARLRYLSSLEVETGPDQDSRPQDAQLDERGDAEAEPPLDAEAEPESGSSSRAGSVDPSADASVLESASRQELAELMLSGLAGARREERQRAITLVGPHRDDIAFTLDEVPVKGFASHGETWSFALALRLAAYRVMIDDDTSEGSQPVLILDDVFAELDARRRRRLAELAGEAEQLIVTAAVDDDVPASLMRSALRVESVDQISQVTLHERD</sequence>
<dbReference type="Pfam" id="PF02463">
    <property type="entry name" value="SMC_N"/>
    <property type="match status" value="1"/>
</dbReference>
<dbReference type="Gene3D" id="1.20.1050.90">
    <property type="entry name" value="RecF/RecN/SMC, N-terminal domain"/>
    <property type="match status" value="1"/>
</dbReference>
<evidence type="ECO:0000256" key="12">
    <source>
        <dbReference type="ARBA" id="ARBA00025401"/>
    </source>
</evidence>
<dbReference type="GO" id="GO:0000731">
    <property type="term" value="P:DNA synthesis involved in DNA repair"/>
    <property type="evidence" value="ECO:0007669"/>
    <property type="project" value="TreeGrafter"/>
</dbReference>